<dbReference type="OrthoDB" id="9802510at2"/>
<proteinExistence type="predicted"/>
<evidence type="ECO:0000256" key="2">
    <source>
        <dbReference type="ARBA" id="ARBA00022643"/>
    </source>
</evidence>
<name>A0A2P7SMG7_9HYPH</name>
<keyword evidence="1" id="KW-0285">Flavoprotein</keyword>
<evidence type="ECO:0000256" key="1">
    <source>
        <dbReference type="ARBA" id="ARBA00022630"/>
    </source>
</evidence>
<keyword evidence="3" id="KW-0560">Oxidoreductase</keyword>
<protein>
    <submittedName>
        <fullName evidence="5">Nitroreductase family protein</fullName>
    </submittedName>
</protein>
<dbReference type="InterPro" id="IPR050627">
    <property type="entry name" value="Nitroreductase/BluB"/>
</dbReference>
<keyword evidence="6" id="KW-1185">Reference proteome</keyword>
<sequence>MRDHDSVPLPDYRELEQSEMIARANSFYEEIKRRHTVRSFSSRPVPREIIENCIMAAGTAPSGANHQPWFFSAISDPAAKREIREKAEIEERAFYVDRKAGEAWLDALAPLGTDEQKPYLEIAPWLIGIFAQRRGGAEVGEERKNYYIAESVGIATGFLINALHSCGLVTLTHTPKPMDFLNTICSRPDHEKPFMLLVVGYPAEDATVPLHALKKKTLEQIASFI</sequence>
<organism evidence="5 6">
    <name type="scientific">Pseudaminobacter soli</name>
    <name type="common">ex Li et al. 2025</name>
    <dbReference type="NCBI Taxonomy" id="1295366"/>
    <lineage>
        <taxon>Bacteria</taxon>
        <taxon>Pseudomonadati</taxon>
        <taxon>Pseudomonadota</taxon>
        <taxon>Alphaproteobacteria</taxon>
        <taxon>Hyphomicrobiales</taxon>
        <taxon>Phyllobacteriaceae</taxon>
        <taxon>Pseudaminobacter</taxon>
    </lineage>
</organism>
<dbReference type="AlphaFoldDB" id="A0A2P7SMG7"/>
<dbReference type="PANTHER" id="PTHR23026:SF90">
    <property type="entry name" value="IODOTYROSINE DEIODINASE 1"/>
    <property type="match status" value="1"/>
</dbReference>
<keyword evidence="2" id="KW-0288">FMN</keyword>
<dbReference type="Proteomes" id="UP000240653">
    <property type="component" value="Unassembled WGS sequence"/>
</dbReference>
<feature type="domain" description="Nitroreductase" evidence="4">
    <location>
        <begin position="31"/>
        <end position="201"/>
    </location>
</feature>
<dbReference type="SUPFAM" id="SSF55469">
    <property type="entry name" value="FMN-dependent nitroreductase-like"/>
    <property type="match status" value="1"/>
</dbReference>
<evidence type="ECO:0000259" key="4">
    <source>
        <dbReference type="Pfam" id="PF00881"/>
    </source>
</evidence>
<dbReference type="RefSeq" id="WP_106722004.1">
    <property type="nucleotide sequence ID" value="NZ_PXYL01000001.1"/>
</dbReference>
<gene>
    <name evidence="5" type="ORF">C7I85_00515</name>
</gene>
<evidence type="ECO:0000313" key="6">
    <source>
        <dbReference type="Proteomes" id="UP000240653"/>
    </source>
</evidence>
<accession>A0A2P7SMG7</accession>
<dbReference type="PANTHER" id="PTHR23026">
    <property type="entry name" value="NADPH NITROREDUCTASE"/>
    <property type="match status" value="1"/>
</dbReference>
<reference evidence="5 6" key="1">
    <citation type="submission" date="2018-03" db="EMBL/GenBank/DDBJ databases">
        <title>The draft genome of Mesorhizobium soli JCM 19897.</title>
        <authorList>
            <person name="Li L."/>
            <person name="Liu L."/>
            <person name="Liang L."/>
            <person name="Wang T."/>
            <person name="Zhang X."/>
        </authorList>
    </citation>
    <scope>NUCLEOTIDE SEQUENCE [LARGE SCALE GENOMIC DNA]</scope>
    <source>
        <strain evidence="5 6">JCM 19897</strain>
    </source>
</reference>
<dbReference type="InterPro" id="IPR000415">
    <property type="entry name" value="Nitroreductase-like"/>
</dbReference>
<dbReference type="InterPro" id="IPR029479">
    <property type="entry name" value="Nitroreductase"/>
</dbReference>
<comment type="caution">
    <text evidence="5">The sequence shown here is derived from an EMBL/GenBank/DDBJ whole genome shotgun (WGS) entry which is preliminary data.</text>
</comment>
<dbReference type="EMBL" id="PXYL01000001">
    <property type="protein sequence ID" value="PSJ63653.1"/>
    <property type="molecule type" value="Genomic_DNA"/>
</dbReference>
<evidence type="ECO:0000313" key="5">
    <source>
        <dbReference type="EMBL" id="PSJ63653.1"/>
    </source>
</evidence>
<dbReference type="Pfam" id="PF00881">
    <property type="entry name" value="Nitroreductase"/>
    <property type="match status" value="1"/>
</dbReference>
<dbReference type="Gene3D" id="3.40.109.10">
    <property type="entry name" value="NADH Oxidase"/>
    <property type="match status" value="1"/>
</dbReference>
<dbReference type="GO" id="GO:0016491">
    <property type="term" value="F:oxidoreductase activity"/>
    <property type="evidence" value="ECO:0007669"/>
    <property type="project" value="UniProtKB-KW"/>
</dbReference>
<dbReference type="CDD" id="cd02144">
    <property type="entry name" value="iodotyrosine_dehalogenase"/>
    <property type="match status" value="1"/>
</dbReference>
<evidence type="ECO:0000256" key="3">
    <source>
        <dbReference type="ARBA" id="ARBA00023002"/>
    </source>
</evidence>